<dbReference type="STRING" id="204669.Acid345_3441"/>
<dbReference type="HOGENOM" id="CLU_043515_2_0_0"/>
<dbReference type="InterPro" id="IPR015943">
    <property type="entry name" value="WD40/YVTN_repeat-like_dom_sf"/>
</dbReference>
<dbReference type="InterPro" id="IPR051200">
    <property type="entry name" value="Host-pathogen_enzymatic-act"/>
</dbReference>
<dbReference type="InterPro" id="IPR011048">
    <property type="entry name" value="Haem_d1_sf"/>
</dbReference>
<reference evidence="2 3" key="1">
    <citation type="journal article" date="2009" name="Appl. Environ. Microbiol.">
        <title>Three genomes from the phylum Acidobacteria provide insight into the lifestyles of these microorganisms in soils.</title>
        <authorList>
            <person name="Ward N.L."/>
            <person name="Challacombe J.F."/>
            <person name="Janssen P.H."/>
            <person name="Henrissat B."/>
            <person name="Coutinho P.M."/>
            <person name="Wu M."/>
            <person name="Xie G."/>
            <person name="Haft D.H."/>
            <person name="Sait M."/>
            <person name="Badger J."/>
            <person name="Barabote R.D."/>
            <person name="Bradley B."/>
            <person name="Brettin T.S."/>
            <person name="Brinkac L.M."/>
            <person name="Bruce D."/>
            <person name="Creasy T."/>
            <person name="Daugherty S.C."/>
            <person name="Davidsen T.M."/>
            <person name="DeBoy R.T."/>
            <person name="Detter J.C."/>
            <person name="Dodson R.J."/>
            <person name="Durkin A.S."/>
            <person name="Ganapathy A."/>
            <person name="Gwinn-Giglio M."/>
            <person name="Han C.S."/>
            <person name="Khouri H."/>
            <person name="Kiss H."/>
            <person name="Kothari S.P."/>
            <person name="Madupu R."/>
            <person name="Nelson K.E."/>
            <person name="Nelson W.C."/>
            <person name="Paulsen I."/>
            <person name="Penn K."/>
            <person name="Ren Q."/>
            <person name="Rosovitz M.J."/>
            <person name="Selengut J.D."/>
            <person name="Shrivastava S."/>
            <person name="Sullivan S.A."/>
            <person name="Tapia R."/>
            <person name="Thompson L.S."/>
            <person name="Watkins K.L."/>
            <person name="Yang Q."/>
            <person name="Yu C."/>
            <person name="Zafar N."/>
            <person name="Zhou L."/>
            <person name="Kuske C.R."/>
        </authorList>
    </citation>
    <scope>NUCLEOTIDE SEQUENCE [LARGE SCALE GENOMIC DNA]</scope>
    <source>
        <strain evidence="2 3">Ellin345</strain>
    </source>
</reference>
<dbReference type="PANTHER" id="PTHR47197:SF3">
    <property type="entry name" value="DIHYDRO-HEME D1 DEHYDROGENASE"/>
    <property type="match status" value="1"/>
</dbReference>
<proteinExistence type="predicted"/>
<dbReference type="eggNOG" id="COG3391">
    <property type="taxonomic scope" value="Bacteria"/>
</dbReference>
<evidence type="ECO:0000256" key="1">
    <source>
        <dbReference type="SAM" id="SignalP"/>
    </source>
</evidence>
<evidence type="ECO:0000313" key="2">
    <source>
        <dbReference type="EMBL" id="ABF42442.1"/>
    </source>
</evidence>
<name>Q1IL08_KORVE</name>
<feature type="chain" id="PRO_5004191180" evidence="1">
    <location>
        <begin position="20"/>
        <end position="331"/>
    </location>
</feature>
<feature type="signal peptide" evidence="1">
    <location>
        <begin position="1"/>
        <end position="19"/>
    </location>
</feature>
<organism evidence="2 3">
    <name type="scientific">Koribacter versatilis (strain Ellin345)</name>
    <dbReference type="NCBI Taxonomy" id="204669"/>
    <lineage>
        <taxon>Bacteria</taxon>
        <taxon>Pseudomonadati</taxon>
        <taxon>Acidobacteriota</taxon>
        <taxon>Terriglobia</taxon>
        <taxon>Terriglobales</taxon>
        <taxon>Candidatus Korobacteraceae</taxon>
        <taxon>Candidatus Korobacter</taxon>
    </lineage>
</organism>
<dbReference type="OrthoDB" id="9776991at2"/>
<dbReference type="PANTHER" id="PTHR47197">
    <property type="entry name" value="PROTEIN NIRF"/>
    <property type="match status" value="1"/>
</dbReference>
<dbReference type="Proteomes" id="UP000002432">
    <property type="component" value="Chromosome"/>
</dbReference>
<dbReference type="SUPFAM" id="SSF51004">
    <property type="entry name" value="C-terminal (heme d1) domain of cytochrome cd1-nitrite reductase"/>
    <property type="match status" value="1"/>
</dbReference>
<dbReference type="Gene3D" id="2.130.10.10">
    <property type="entry name" value="YVTN repeat-like/Quinoprotein amine dehydrogenase"/>
    <property type="match status" value="2"/>
</dbReference>
<evidence type="ECO:0000313" key="3">
    <source>
        <dbReference type="Proteomes" id="UP000002432"/>
    </source>
</evidence>
<gene>
    <name evidence="2" type="ordered locus">Acid345_3441</name>
</gene>
<dbReference type="AlphaFoldDB" id="Q1IL08"/>
<dbReference type="EnsemblBacteria" id="ABF42442">
    <property type="protein sequence ID" value="ABF42442"/>
    <property type="gene ID" value="Acid345_3441"/>
</dbReference>
<dbReference type="EMBL" id="CP000360">
    <property type="protein sequence ID" value="ABF42442.1"/>
    <property type="molecule type" value="Genomic_DNA"/>
</dbReference>
<keyword evidence="1" id="KW-0732">Signal</keyword>
<keyword evidence="3" id="KW-1185">Reference proteome</keyword>
<sequence length="331" mass="36363">MRPIALALLIACVCPPALAQSGKTLKQVATIDLPGPSGKRFDYLTTDDDDHWLLSGHLGAGILYVIDMRTNQLVHAIPDVPGVEGVEYVPELKKAYTSDWKENKIGVVDLKAMKVIKKLPTEDKPDGSTYAAPFHKLYVSDERGKAEVVIDVNTDTIVKTLHFDSETGMPQYDPIAKVVLVNLQDKNVIAAIDPATDTVVALYPVTDCKGNHGMALDAAHRRAFLVCEESNQLAVFDLEKHKTIASFAIPDGGDVVKFDAGWGRIYVACYSGAISVFHEDDPDHFRKLEDFKVQAKVHSLAVDPATHRVYAPEEQEDGKPVARMVVYDAVR</sequence>
<dbReference type="KEGG" id="aba:Acid345_3441"/>
<protein>
    <submittedName>
        <fullName evidence="2">Uncharacterized protein</fullName>
    </submittedName>
</protein>
<accession>Q1IL08</accession>
<dbReference type="RefSeq" id="WP_011524241.1">
    <property type="nucleotide sequence ID" value="NC_008009.1"/>
</dbReference>